<sequence>MATITGPQGTKKNYAGKYSPNYMGWHRGEQADELSIEKPSQRLLRTAVIQNFYPSGRTGRLIYVATLKALQEP</sequence>
<dbReference type="AlphaFoldDB" id="A0A0C2D9M6"/>
<evidence type="ECO:0000313" key="1">
    <source>
        <dbReference type="EMBL" id="KIH58942.1"/>
    </source>
</evidence>
<evidence type="ECO:0000313" key="2">
    <source>
        <dbReference type="Proteomes" id="UP000054047"/>
    </source>
</evidence>
<proteinExistence type="predicted"/>
<protein>
    <submittedName>
        <fullName evidence="1">Uncharacterized protein</fullName>
    </submittedName>
</protein>
<reference evidence="1 2" key="1">
    <citation type="submission" date="2013-12" db="EMBL/GenBank/DDBJ databases">
        <title>Draft genome of the parsitic nematode Ancylostoma duodenale.</title>
        <authorList>
            <person name="Mitreva M."/>
        </authorList>
    </citation>
    <scope>NUCLEOTIDE SEQUENCE [LARGE SCALE GENOMIC DNA]</scope>
    <source>
        <strain evidence="1 2">Zhejiang</strain>
    </source>
</reference>
<dbReference type="Proteomes" id="UP000054047">
    <property type="component" value="Unassembled WGS sequence"/>
</dbReference>
<accession>A0A0C2D9M6</accession>
<name>A0A0C2D9M6_9BILA</name>
<keyword evidence="2" id="KW-1185">Reference proteome</keyword>
<dbReference type="EMBL" id="KN732526">
    <property type="protein sequence ID" value="KIH58942.1"/>
    <property type="molecule type" value="Genomic_DNA"/>
</dbReference>
<organism evidence="1 2">
    <name type="scientific">Ancylostoma duodenale</name>
    <dbReference type="NCBI Taxonomy" id="51022"/>
    <lineage>
        <taxon>Eukaryota</taxon>
        <taxon>Metazoa</taxon>
        <taxon>Ecdysozoa</taxon>
        <taxon>Nematoda</taxon>
        <taxon>Chromadorea</taxon>
        <taxon>Rhabditida</taxon>
        <taxon>Rhabditina</taxon>
        <taxon>Rhabditomorpha</taxon>
        <taxon>Strongyloidea</taxon>
        <taxon>Ancylostomatidae</taxon>
        <taxon>Ancylostomatinae</taxon>
        <taxon>Ancylostoma</taxon>
    </lineage>
</organism>
<gene>
    <name evidence="1" type="ORF">ANCDUO_10842</name>
</gene>